<name>J2SPP9_9FLAO</name>
<evidence type="ECO:0000256" key="1">
    <source>
        <dbReference type="SAM" id="Phobius"/>
    </source>
</evidence>
<comment type="caution">
    <text evidence="2">The sequence shown here is derived from an EMBL/GenBank/DDBJ whole genome shotgun (WGS) entry which is preliminary data.</text>
</comment>
<keyword evidence="3" id="KW-1185">Reference proteome</keyword>
<dbReference type="AlphaFoldDB" id="J2SPP9"/>
<reference evidence="2 3" key="1">
    <citation type="journal article" date="2012" name="J. Bacteriol.">
        <title>Twenty-one genome sequences from Pseudomonas species and 19 genome sequences from diverse bacteria isolated from the rhizosphere and endosphere of Populus deltoides.</title>
        <authorList>
            <person name="Brown S.D."/>
            <person name="Utturkar S.M."/>
            <person name="Klingeman D.M."/>
            <person name="Johnson C.M."/>
            <person name="Martin S.L."/>
            <person name="Land M.L."/>
            <person name="Lu T.Y."/>
            <person name="Schadt C.W."/>
            <person name="Doktycz M.J."/>
            <person name="Pelletier D.A."/>
        </authorList>
    </citation>
    <scope>NUCLEOTIDE SEQUENCE [LARGE SCALE GENOMIC DNA]</scope>
    <source>
        <strain evidence="2 3">CF314</strain>
    </source>
</reference>
<organism evidence="2 3">
    <name type="scientific">Chryseobacterium populi</name>
    <dbReference type="NCBI Taxonomy" id="1144316"/>
    <lineage>
        <taxon>Bacteria</taxon>
        <taxon>Pseudomonadati</taxon>
        <taxon>Bacteroidota</taxon>
        <taxon>Flavobacteriia</taxon>
        <taxon>Flavobacteriales</taxon>
        <taxon>Weeksellaceae</taxon>
        <taxon>Chryseobacterium group</taxon>
        <taxon>Chryseobacterium</taxon>
    </lineage>
</organism>
<gene>
    <name evidence="2" type="ORF">PMI13_04161</name>
</gene>
<evidence type="ECO:0000313" key="3">
    <source>
        <dbReference type="Proteomes" id="UP000007509"/>
    </source>
</evidence>
<accession>J2SPP9</accession>
<feature type="transmembrane region" description="Helical" evidence="1">
    <location>
        <begin position="5"/>
        <end position="25"/>
    </location>
</feature>
<feature type="transmembrane region" description="Helical" evidence="1">
    <location>
        <begin position="37"/>
        <end position="60"/>
    </location>
</feature>
<keyword evidence="1" id="KW-0472">Membrane</keyword>
<keyword evidence="1" id="KW-0812">Transmembrane</keyword>
<proteinExistence type="predicted"/>
<sequence length="96" mass="10659">MRNTVYTITSCVSVIVAIFLIYDLIMELNHGMSVFEIDLIPFLTALIIVANGVMASLLLLGKIKPRRPLLIFQILVVIPTCLLLYDIAFNSTVSCT</sequence>
<keyword evidence="1" id="KW-1133">Transmembrane helix</keyword>
<dbReference type="Proteomes" id="UP000007509">
    <property type="component" value="Unassembled WGS sequence"/>
</dbReference>
<evidence type="ECO:0000313" key="2">
    <source>
        <dbReference type="EMBL" id="EJL67492.1"/>
    </source>
</evidence>
<dbReference type="EMBL" id="AKJY01000118">
    <property type="protein sequence ID" value="EJL67492.1"/>
    <property type="molecule type" value="Genomic_DNA"/>
</dbReference>
<protein>
    <submittedName>
        <fullName evidence="2">Uncharacterized protein</fullName>
    </submittedName>
</protein>
<feature type="transmembrane region" description="Helical" evidence="1">
    <location>
        <begin position="69"/>
        <end position="88"/>
    </location>
</feature>